<dbReference type="GO" id="GO:0016042">
    <property type="term" value="P:lipid catabolic process"/>
    <property type="evidence" value="ECO:0007669"/>
    <property type="project" value="InterPro"/>
</dbReference>
<name>A0A914NL84_MELIC</name>
<evidence type="ECO:0000313" key="1">
    <source>
        <dbReference type="Proteomes" id="UP000887563"/>
    </source>
</evidence>
<reference evidence="2" key="1">
    <citation type="submission" date="2022-11" db="UniProtKB">
        <authorList>
            <consortium name="WormBaseParasite"/>
        </authorList>
    </citation>
    <scope>IDENTIFICATION</scope>
</reference>
<dbReference type="InterPro" id="IPR002918">
    <property type="entry name" value="Lipase_EstA/Esterase_EstB"/>
</dbReference>
<dbReference type="Pfam" id="PF01674">
    <property type="entry name" value="Lipase_2"/>
    <property type="match status" value="1"/>
</dbReference>
<organism evidence="1 2">
    <name type="scientific">Meloidogyne incognita</name>
    <name type="common">Southern root-knot nematode worm</name>
    <name type="synonym">Oxyuris incognita</name>
    <dbReference type="NCBI Taxonomy" id="6306"/>
    <lineage>
        <taxon>Eukaryota</taxon>
        <taxon>Metazoa</taxon>
        <taxon>Ecdysozoa</taxon>
        <taxon>Nematoda</taxon>
        <taxon>Chromadorea</taxon>
        <taxon>Rhabditida</taxon>
        <taxon>Tylenchina</taxon>
        <taxon>Tylenchomorpha</taxon>
        <taxon>Tylenchoidea</taxon>
        <taxon>Meloidogynidae</taxon>
        <taxon>Meloidogyninae</taxon>
        <taxon>Meloidogyne</taxon>
        <taxon>Meloidogyne incognita group</taxon>
    </lineage>
</organism>
<evidence type="ECO:0000313" key="2">
    <source>
        <dbReference type="WBParaSite" id="Minc3s07612g41322"/>
    </source>
</evidence>
<dbReference type="GO" id="GO:0016787">
    <property type="term" value="F:hydrolase activity"/>
    <property type="evidence" value="ECO:0007669"/>
    <property type="project" value="InterPro"/>
</dbReference>
<proteinExistence type="predicted"/>
<sequence>MPFSAKPDAHYVVSIWSDGDAVLGKTNFAWGRQTSLIPNSDHSAIYSNLSHYSIKWKTVEDQLEFLSNGQKNEENNERKIKICK</sequence>
<dbReference type="Proteomes" id="UP000887563">
    <property type="component" value="Unplaced"/>
</dbReference>
<accession>A0A914NL84</accession>
<protein>
    <submittedName>
        <fullName evidence="2">Uncharacterized protein</fullName>
    </submittedName>
</protein>
<dbReference type="AlphaFoldDB" id="A0A914NL84"/>
<keyword evidence="1" id="KW-1185">Reference proteome</keyword>
<dbReference type="WBParaSite" id="Minc3s07612g41322">
    <property type="protein sequence ID" value="Minc3s07612g41322"/>
    <property type="gene ID" value="Minc3s07612g41322"/>
</dbReference>